<proteinExistence type="predicted"/>
<sequence length="192" mass="21198">MNFDQKAVKFLANFYINGGQHWTHGPLGQKAPGPGQMWPPALQAICTHTLRELLLDQRPPILTDLEVPGPTKYSVPDPSVREFSPHPHYSIGRKPSTREAGWGCRACQTLWLQSLFHQNAKDVNRELKNPQSPASSMGRSPAFASGASAWSTPGPGTYHVEDCYNSRFPSTPGVVMGVRRPKRHDTGPFSVL</sequence>
<name>A0AC55D0K1_ECHTE</name>
<dbReference type="RefSeq" id="XP_045145274.1">
    <property type="nucleotide sequence ID" value="XM_045289339.1"/>
</dbReference>
<dbReference type="Proteomes" id="UP000694863">
    <property type="component" value="Unplaced"/>
</dbReference>
<keyword evidence="1" id="KW-1185">Reference proteome</keyword>
<protein>
    <submittedName>
        <fullName evidence="2">Protein STPG3</fullName>
    </submittedName>
</protein>
<reference evidence="2" key="1">
    <citation type="submission" date="2025-08" db="UniProtKB">
        <authorList>
            <consortium name="RefSeq"/>
        </authorList>
    </citation>
    <scope>IDENTIFICATION</scope>
</reference>
<accession>A0AC55D0K1</accession>
<gene>
    <name evidence="2" type="primary">STPG3</name>
</gene>
<evidence type="ECO:0000313" key="2">
    <source>
        <dbReference type="RefSeq" id="XP_045145274.1"/>
    </source>
</evidence>
<evidence type="ECO:0000313" key="1">
    <source>
        <dbReference type="Proteomes" id="UP000694863"/>
    </source>
</evidence>
<organism evidence="1 2">
    <name type="scientific">Echinops telfairi</name>
    <name type="common">Lesser hedgehog tenrec</name>
    <dbReference type="NCBI Taxonomy" id="9371"/>
    <lineage>
        <taxon>Eukaryota</taxon>
        <taxon>Metazoa</taxon>
        <taxon>Chordata</taxon>
        <taxon>Craniata</taxon>
        <taxon>Vertebrata</taxon>
        <taxon>Euteleostomi</taxon>
        <taxon>Mammalia</taxon>
        <taxon>Eutheria</taxon>
        <taxon>Afrotheria</taxon>
        <taxon>Tenrecidae</taxon>
        <taxon>Tenrecinae</taxon>
        <taxon>Echinops</taxon>
    </lineage>
</organism>